<evidence type="ECO:0000313" key="2">
    <source>
        <dbReference type="Proteomes" id="UP000023566"/>
    </source>
</evidence>
<evidence type="ECO:0008006" key="3">
    <source>
        <dbReference type="Google" id="ProtNLM"/>
    </source>
</evidence>
<keyword evidence="2" id="KW-1185">Reference proteome</keyword>
<gene>
    <name evidence="1" type="ORF">H839_06159</name>
</gene>
<dbReference type="Proteomes" id="UP000023566">
    <property type="component" value="Chromosome"/>
</dbReference>
<name>A0ABC9VF87_9BACL</name>
<comment type="caution">
    <text evidence="1">The sequence shown here is derived from an EMBL/GenBank/DDBJ whole genome shotgun (WGS) entry which is preliminary data.</text>
</comment>
<accession>A0ABC9VF87</accession>
<proteinExistence type="predicted"/>
<dbReference type="AlphaFoldDB" id="A0ABC9VF87"/>
<reference evidence="1 2" key="1">
    <citation type="journal article" date="2014" name="Appl. Microbiol. Biotechnol.">
        <title>Transformable facultative thermophile Geobacillus stearothermophilus NUB3621 as a host strain for metabolic engineering.</title>
        <authorList>
            <person name="Blanchard K."/>
            <person name="Robic S."/>
            <person name="Matsumura I."/>
        </authorList>
    </citation>
    <scope>NUCLEOTIDE SEQUENCE [LARGE SCALE GENOMIC DNA]</scope>
    <source>
        <strain evidence="1 2">NUB3621</strain>
    </source>
</reference>
<organism evidence="1 2">
    <name type="scientific">Parageobacillus genomosp. 1</name>
    <dbReference type="NCBI Taxonomy" id="1295642"/>
    <lineage>
        <taxon>Bacteria</taxon>
        <taxon>Bacillati</taxon>
        <taxon>Bacillota</taxon>
        <taxon>Bacilli</taxon>
        <taxon>Bacillales</taxon>
        <taxon>Anoxybacillaceae</taxon>
        <taxon>Parageobacillus</taxon>
    </lineage>
</organism>
<protein>
    <recommendedName>
        <fullName evidence="3">Transposase</fullName>
    </recommendedName>
</protein>
<evidence type="ECO:0000313" key="1">
    <source>
        <dbReference type="EMBL" id="EZP77203.1"/>
    </source>
</evidence>
<dbReference type="EMBL" id="AOTZ01000004">
    <property type="protein sequence ID" value="EZP77203.1"/>
    <property type="molecule type" value="Genomic_DNA"/>
</dbReference>
<sequence>MYGVLGLKIIFSVAKWNVWLFKLGAFYFHVKIDRHMKQTNCLKRELDRSEHDWKSLKNMQRS</sequence>